<sequence length="359" mass="39157">MSLADVRSRLLRIASYVANGRFLALIGWRREGMGNVLVAKKTGEKLVCVIVGQIIDERLSCGPIGNFVPGGPFPKPLDAAKYTFLLGRPLDPDFANDFDQAVRTIKNWEGAIAMTDDRRYFIDVVGKEPVLKFSAAVFEKRDVALQPGIDQVDDESENWPIPAAHSLLYNSTKYTHRVVPLPVYDVDRQFVDCIRANSALRDAVVEVHFTVKHYGIRREPAYDSFSGVAQQILILKVAPGKKTNRYQVDFRRGPVNIEVFVDDVTDEIEVPSPTSTGTIIGDPIDNNVPDVPVAGPSNHANALRLPPAALTPPENAPSGGELTAGEGGSELDAPQKRAGDDLAAPPAKKTRDNKARARA</sequence>
<reference evidence="2" key="1">
    <citation type="submission" date="2018-04" db="EMBL/GenBank/DDBJ databases">
        <title>Whole genome sequencing of Hypsizygus marmoreus.</title>
        <authorList>
            <person name="Choi I.-G."/>
            <person name="Min B."/>
            <person name="Kim J.-G."/>
            <person name="Kim S."/>
            <person name="Oh Y.-L."/>
            <person name="Kong W.-S."/>
            <person name="Park H."/>
            <person name="Jeong J."/>
            <person name="Song E.-S."/>
        </authorList>
    </citation>
    <scope>NUCLEOTIDE SEQUENCE [LARGE SCALE GENOMIC DNA]</scope>
    <source>
        <strain evidence="2">51987-8</strain>
    </source>
</reference>
<keyword evidence="3" id="KW-1185">Reference proteome</keyword>
<feature type="region of interest" description="Disordered" evidence="1">
    <location>
        <begin position="272"/>
        <end position="359"/>
    </location>
</feature>
<evidence type="ECO:0000313" key="2">
    <source>
        <dbReference type="EMBL" id="RDB22881.1"/>
    </source>
</evidence>
<dbReference type="EMBL" id="LUEZ02000049">
    <property type="protein sequence ID" value="RDB22881.1"/>
    <property type="molecule type" value="Genomic_DNA"/>
</dbReference>
<dbReference type="Proteomes" id="UP000076154">
    <property type="component" value="Unassembled WGS sequence"/>
</dbReference>
<accession>A0A369JKZ3</accession>
<gene>
    <name evidence="2" type="ORF">Hypma_009994</name>
</gene>
<feature type="compositionally biased region" description="Low complexity" evidence="1">
    <location>
        <begin position="300"/>
        <end position="313"/>
    </location>
</feature>
<name>A0A369JKZ3_HYPMA</name>
<dbReference type="InParanoid" id="A0A369JKZ3"/>
<proteinExistence type="predicted"/>
<comment type="caution">
    <text evidence="2">The sequence shown here is derived from an EMBL/GenBank/DDBJ whole genome shotgun (WGS) entry which is preliminary data.</text>
</comment>
<protein>
    <submittedName>
        <fullName evidence="2">Uncharacterized protein</fullName>
    </submittedName>
</protein>
<dbReference type="AlphaFoldDB" id="A0A369JKZ3"/>
<dbReference type="OrthoDB" id="3064537at2759"/>
<evidence type="ECO:0000313" key="3">
    <source>
        <dbReference type="Proteomes" id="UP000076154"/>
    </source>
</evidence>
<organism evidence="2 3">
    <name type="scientific">Hypsizygus marmoreus</name>
    <name type="common">White beech mushroom</name>
    <name type="synonym">Agaricus marmoreus</name>
    <dbReference type="NCBI Taxonomy" id="39966"/>
    <lineage>
        <taxon>Eukaryota</taxon>
        <taxon>Fungi</taxon>
        <taxon>Dikarya</taxon>
        <taxon>Basidiomycota</taxon>
        <taxon>Agaricomycotina</taxon>
        <taxon>Agaricomycetes</taxon>
        <taxon>Agaricomycetidae</taxon>
        <taxon>Agaricales</taxon>
        <taxon>Tricholomatineae</taxon>
        <taxon>Lyophyllaceae</taxon>
        <taxon>Hypsizygus</taxon>
    </lineage>
</organism>
<evidence type="ECO:0000256" key="1">
    <source>
        <dbReference type="SAM" id="MobiDB-lite"/>
    </source>
</evidence>
<feature type="compositionally biased region" description="Basic and acidic residues" evidence="1">
    <location>
        <begin position="349"/>
        <end position="359"/>
    </location>
</feature>